<evidence type="ECO:0000256" key="13">
    <source>
        <dbReference type="PIRSR" id="PIRSR618044-1"/>
    </source>
</evidence>
<comment type="similarity">
    <text evidence="3 15">Belongs to the peptidase S11 family.</text>
</comment>
<keyword evidence="9" id="KW-0133">Cell shape</keyword>
<comment type="catalytic activity">
    <reaction evidence="12">
        <text>Preferential cleavage: (Ac)2-L-Lys-D-Ala-|-D-Ala. Also transpeptidation of peptidyl-alanyl moieties that are N-acyl substituents of D-alanine.</text>
        <dbReference type="EC" id="3.4.16.4"/>
    </reaction>
</comment>
<evidence type="ECO:0000256" key="9">
    <source>
        <dbReference type="ARBA" id="ARBA00022960"/>
    </source>
</evidence>
<evidence type="ECO:0000256" key="6">
    <source>
        <dbReference type="ARBA" id="ARBA00022670"/>
    </source>
</evidence>
<dbReference type="SMART" id="SM00936">
    <property type="entry name" value="PBP5_C"/>
    <property type="match status" value="1"/>
</dbReference>
<dbReference type="Pfam" id="PF00768">
    <property type="entry name" value="Peptidase_S11"/>
    <property type="match status" value="1"/>
</dbReference>
<dbReference type="Gene3D" id="2.60.410.10">
    <property type="entry name" value="D-Ala-D-Ala carboxypeptidase, C-terminal domain"/>
    <property type="match status" value="1"/>
</dbReference>
<dbReference type="GO" id="GO:0008360">
    <property type="term" value="P:regulation of cell shape"/>
    <property type="evidence" value="ECO:0007669"/>
    <property type="project" value="UniProtKB-KW"/>
</dbReference>
<dbReference type="InterPro" id="IPR001967">
    <property type="entry name" value="Peptidase_S11_N"/>
</dbReference>
<organism evidence="17 18">
    <name type="scientific">Streptococcus henryi</name>
    <dbReference type="NCBI Taxonomy" id="439219"/>
    <lineage>
        <taxon>Bacteria</taxon>
        <taxon>Bacillati</taxon>
        <taxon>Bacillota</taxon>
        <taxon>Bacilli</taxon>
        <taxon>Lactobacillales</taxon>
        <taxon>Streptococcaceae</taxon>
        <taxon>Streptococcus</taxon>
    </lineage>
</organism>
<feature type="active site" description="Acyl-ester intermediate" evidence="13">
    <location>
        <position position="100"/>
    </location>
</feature>
<dbReference type="InterPro" id="IPR012338">
    <property type="entry name" value="Beta-lactam/transpept-like"/>
</dbReference>
<evidence type="ECO:0000256" key="10">
    <source>
        <dbReference type="ARBA" id="ARBA00022984"/>
    </source>
</evidence>
<feature type="active site" description="Proton acceptor" evidence="13">
    <location>
        <position position="103"/>
    </location>
</feature>
<dbReference type="UniPathway" id="UPA00219"/>
<accession>A0A1G6B2H7</accession>
<evidence type="ECO:0000313" key="17">
    <source>
        <dbReference type="EMBL" id="SDB14881.1"/>
    </source>
</evidence>
<keyword evidence="5 17" id="KW-0121">Carboxypeptidase</keyword>
<dbReference type="PRINTS" id="PR00725">
    <property type="entry name" value="DADACBPTASE1"/>
</dbReference>
<keyword evidence="7" id="KW-0732">Signal</keyword>
<dbReference type="GO" id="GO:0071555">
    <property type="term" value="P:cell wall organization"/>
    <property type="evidence" value="ECO:0007669"/>
    <property type="project" value="UniProtKB-KW"/>
</dbReference>
<dbReference type="GO" id="GO:0009252">
    <property type="term" value="P:peptidoglycan biosynthetic process"/>
    <property type="evidence" value="ECO:0007669"/>
    <property type="project" value="UniProtKB-UniPathway"/>
</dbReference>
<comment type="pathway">
    <text evidence="2">Cell wall biogenesis; peptidoglycan biosynthesis.</text>
</comment>
<sequence length="459" mass="50796">MIKRLDSPSNLFFCNESFNSLKSLFTKNSNLSLTKAPQLVTIVCMKKWIIYFSLLIGLLLSPVVNAQEPDIAAQHVFAIEASTGKILYEKNADEKTYIASISKILTIYLVLEDIHNGKLDWDSQVTLSDYAYGLTQNYAISNPDMSQKTYSVQELVNASMVYSANSAAIALAEKVAGSEPAFVDRMRQKLESFGITDYQIVNSTGLNNSVLDGNIYPGSGQDDENMLSAKSVALVAWHLINDYPEILSISSLTSTQLGNETLTSSNKMLAKSSEVYREGVDGLKTGTTELAGETFVVTSQENGMRVIAVLLNADNAEVEENARFKETNKLLDYLYQTFEMKTLVSADQKINQNLPVTGGVEKSVTPYASQELKVVSLKDSKVDDQYTISPGKLTAPVSEQEEIANLLYDDQYLIGDGYLFDSPQVSLYAKKSIKETWQSKVSNLFKSLVNKLKSPFNQF</sequence>
<dbReference type="eggNOG" id="COG1686">
    <property type="taxonomic scope" value="Bacteria"/>
</dbReference>
<dbReference type="GO" id="GO:0006508">
    <property type="term" value="P:proteolysis"/>
    <property type="evidence" value="ECO:0007669"/>
    <property type="project" value="UniProtKB-KW"/>
</dbReference>
<gene>
    <name evidence="17" type="ORF">SAMN02910293_00759</name>
</gene>
<dbReference type="AlphaFoldDB" id="A0A1G6B2H7"/>
<feature type="active site" evidence="13">
    <location>
        <position position="163"/>
    </location>
</feature>
<evidence type="ECO:0000256" key="5">
    <source>
        <dbReference type="ARBA" id="ARBA00022645"/>
    </source>
</evidence>
<dbReference type="NCBIfam" id="NF038273">
    <property type="entry name" value="strep_PBP3"/>
    <property type="match status" value="1"/>
</dbReference>
<dbReference type="InterPro" id="IPR018044">
    <property type="entry name" value="Peptidase_S11"/>
</dbReference>
<evidence type="ECO:0000256" key="14">
    <source>
        <dbReference type="PIRSR" id="PIRSR618044-2"/>
    </source>
</evidence>
<keyword evidence="8" id="KW-0378">Hydrolase</keyword>
<protein>
    <recommendedName>
        <fullName evidence="4">serine-type D-Ala-D-Ala carboxypeptidase</fullName>
        <ecNumber evidence="4">3.4.16.4</ecNumber>
    </recommendedName>
</protein>
<evidence type="ECO:0000313" key="18">
    <source>
        <dbReference type="Proteomes" id="UP000182508"/>
    </source>
</evidence>
<dbReference type="SUPFAM" id="SSF69189">
    <property type="entry name" value="Penicillin-binding protein associated domain"/>
    <property type="match status" value="1"/>
</dbReference>
<evidence type="ECO:0000256" key="3">
    <source>
        <dbReference type="ARBA" id="ARBA00007164"/>
    </source>
</evidence>
<dbReference type="PANTHER" id="PTHR21581:SF11">
    <property type="entry name" value="D-ALANYL-D-ALANINE CARBOXYPEPTIDASE DACA"/>
    <property type="match status" value="1"/>
</dbReference>
<keyword evidence="18" id="KW-1185">Reference proteome</keyword>
<evidence type="ECO:0000256" key="12">
    <source>
        <dbReference type="ARBA" id="ARBA00034000"/>
    </source>
</evidence>
<reference evidence="17 18" key="1">
    <citation type="submission" date="2016-10" db="EMBL/GenBank/DDBJ databases">
        <authorList>
            <person name="de Groot N.N."/>
        </authorList>
    </citation>
    <scope>NUCLEOTIDE SEQUENCE [LARGE SCALE GENOMIC DNA]</scope>
    <source>
        <strain evidence="17 18">A-4</strain>
    </source>
</reference>
<evidence type="ECO:0000256" key="2">
    <source>
        <dbReference type="ARBA" id="ARBA00004752"/>
    </source>
</evidence>
<keyword evidence="6" id="KW-0645">Protease</keyword>
<evidence type="ECO:0000256" key="11">
    <source>
        <dbReference type="ARBA" id="ARBA00023316"/>
    </source>
</evidence>
<keyword evidence="10" id="KW-0573">Peptidoglycan synthesis</keyword>
<keyword evidence="11" id="KW-0961">Cell wall biogenesis/degradation</keyword>
<evidence type="ECO:0000259" key="16">
    <source>
        <dbReference type="SMART" id="SM00936"/>
    </source>
</evidence>
<dbReference type="GO" id="GO:0009002">
    <property type="term" value="F:serine-type D-Ala-D-Ala carboxypeptidase activity"/>
    <property type="evidence" value="ECO:0007669"/>
    <property type="project" value="UniProtKB-EC"/>
</dbReference>
<evidence type="ECO:0000256" key="4">
    <source>
        <dbReference type="ARBA" id="ARBA00012448"/>
    </source>
</evidence>
<dbReference type="SUPFAM" id="SSF56601">
    <property type="entry name" value="beta-lactamase/transpeptidase-like"/>
    <property type="match status" value="1"/>
</dbReference>
<dbReference type="InterPro" id="IPR012907">
    <property type="entry name" value="Peptidase_S11_C"/>
</dbReference>
<dbReference type="STRING" id="439219.SAMN02910293_00759"/>
<evidence type="ECO:0000256" key="8">
    <source>
        <dbReference type="ARBA" id="ARBA00022801"/>
    </source>
</evidence>
<dbReference type="InterPro" id="IPR037167">
    <property type="entry name" value="Peptidase_S11_C_sf"/>
</dbReference>
<feature type="domain" description="Peptidase S11 D-Ala-D-Ala carboxypeptidase A C-terminal" evidence="16">
    <location>
        <begin position="338"/>
        <end position="435"/>
    </location>
</feature>
<dbReference type="Proteomes" id="UP000182508">
    <property type="component" value="Unassembled WGS sequence"/>
</dbReference>
<evidence type="ECO:0000256" key="1">
    <source>
        <dbReference type="ARBA" id="ARBA00003217"/>
    </source>
</evidence>
<dbReference type="EMBL" id="FMXP01000008">
    <property type="protein sequence ID" value="SDB14881.1"/>
    <property type="molecule type" value="Genomic_DNA"/>
</dbReference>
<name>A0A1G6B2H7_9STRE</name>
<dbReference type="EC" id="3.4.16.4" evidence="4"/>
<dbReference type="InterPro" id="IPR015956">
    <property type="entry name" value="Peniciliin-bd_prot_C_sf"/>
</dbReference>
<proteinExistence type="inferred from homology"/>
<feature type="binding site" evidence="14">
    <location>
        <position position="284"/>
    </location>
    <ligand>
        <name>substrate</name>
    </ligand>
</feature>
<evidence type="ECO:0000256" key="15">
    <source>
        <dbReference type="RuleBase" id="RU004016"/>
    </source>
</evidence>
<comment type="function">
    <text evidence="1">Removes C-terminal D-alanyl residues from sugar-peptide cell wall precursors.</text>
</comment>
<evidence type="ECO:0000256" key="7">
    <source>
        <dbReference type="ARBA" id="ARBA00022729"/>
    </source>
</evidence>
<dbReference type="PANTHER" id="PTHR21581">
    <property type="entry name" value="D-ALANYL-D-ALANINE CARBOXYPEPTIDASE"/>
    <property type="match status" value="1"/>
</dbReference>
<dbReference type="Gene3D" id="3.40.710.10">
    <property type="entry name" value="DD-peptidase/beta-lactamase superfamily"/>
    <property type="match status" value="1"/>
</dbReference>